<dbReference type="RefSeq" id="XP_067550832.1">
    <property type="nucleotide sequence ID" value="XM_067695212.1"/>
</dbReference>
<dbReference type="GO" id="GO:0008081">
    <property type="term" value="F:phosphoric diester hydrolase activity"/>
    <property type="evidence" value="ECO:0007669"/>
    <property type="project" value="TreeGrafter"/>
</dbReference>
<dbReference type="SUPFAM" id="SSF56300">
    <property type="entry name" value="Metallo-dependent phosphatases"/>
    <property type="match status" value="1"/>
</dbReference>
<dbReference type="CDD" id="cd00842">
    <property type="entry name" value="MPP_ASMase"/>
    <property type="match status" value="1"/>
</dbReference>
<dbReference type="Pfam" id="PF00149">
    <property type="entry name" value="Metallophos"/>
    <property type="match status" value="1"/>
</dbReference>
<dbReference type="Gene3D" id="3.60.21.10">
    <property type="match status" value="1"/>
</dbReference>
<dbReference type="InterPro" id="IPR041805">
    <property type="entry name" value="ASMase/PPN1_MPP"/>
</dbReference>
<feature type="chain" id="PRO_5034347875" description="Calcineurin-like phosphoesterase domain-containing protein" evidence="3">
    <location>
        <begin position="20"/>
        <end position="720"/>
    </location>
</feature>
<comment type="caution">
    <text evidence="5">The sequence shown here is derived from an EMBL/GenBank/DDBJ whole genome shotgun (WGS) entry which is preliminary data.</text>
</comment>
<gene>
    <name evidence="5" type="ORF">I9W82_000808</name>
</gene>
<evidence type="ECO:0000313" key="5">
    <source>
        <dbReference type="EMBL" id="KAG5421716.1"/>
    </source>
</evidence>
<dbReference type="PANTHER" id="PTHR10340">
    <property type="entry name" value="SPHINGOMYELIN PHOSPHODIESTERASE"/>
    <property type="match status" value="1"/>
</dbReference>
<evidence type="ECO:0000256" key="2">
    <source>
        <dbReference type="ARBA" id="ARBA00023180"/>
    </source>
</evidence>
<feature type="signal peptide" evidence="3">
    <location>
        <begin position="1"/>
        <end position="19"/>
    </location>
</feature>
<dbReference type="AlphaFoldDB" id="A0A8H8DEL9"/>
<dbReference type="InterPro" id="IPR029052">
    <property type="entry name" value="Metallo-depent_PP-like"/>
</dbReference>
<name>A0A8H8DEL9_9ASCO</name>
<accession>A0A8H8DEL9</accession>
<protein>
    <recommendedName>
        <fullName evidence="4">Calcineurin-like phosphoesterase domain-containing protein</fullName>
    </recommendedName>
</protein>
<sequence length="720" mass="83724">MLATKLIHIFVFFAAAVLAHTIPGRGSLQKQVLGKSKRDLPGLAWDLIRDLPPADTDFINSQIRNLTKNAKEAGSKCDECKNRLRYAKSLVEQYPEKEHLVSLFLFGYCVGDNLDNLVACGDTEFFITTDSKNFEAFNDNYDSGIGAGSSINFYDNDYLHVIKNFNVSSELDLEYYCYFKGGKSCDLPETPDVQELFDIESWWPEKKPEYYNPPEYKNNSERFNVVHVTDFHLQHRYELGSESNCTIIPCCEPESFNLELPGKDYNFTQYFKNLDPFIETFDFSFYPDAHYDENNQYVKGEYHDFPKYRGYNWQNAPATSFGGYLSDTPELLMNNSLIEVAKMHEEKNFEFVLFTGDLVDHDTLHATPETTKESEVTSFNLMKHFLNNITIMPSLGNHDSFPYAQVAPLQFDRNNSYQYNIDDMVNLWINNEWFDEKDANDLKHHYTGFSYVTNRGLKIIALNSNTYYEYNLWNYIDQTTNPDLFGNWKFLIDELVESEKKGQRVWIMAHVPPNGEDVLPIQSRIFGKIVERFSPYTIANLFYGHTHVDEFTILYQSNVTAAEAVAEDVINMAWVAQSVTPFTKYNPSWKWYEVEHESFNIINAYNHYTQLNLTFTNGGDEPQWEEEYSAREFYDPGNSWPEDAPLNGTFWHTYVAQPLQNDFDIEFAQKFMDLKFRLSPLTPSCNDDGKLSDLCYNNKCFFNFYSDNNIRCLRGSEDVN</sequence>
<dbReference type="OrthoDB" id="282973at2759"/>
<evidence type="ECO:0000259" key="4">
    <source>
        <dbReference type="Pfam" id="PF00149"/>
    </source>
</evidence>
<evidence type="ECO:0000256" key="3">
    <source>
        <dbReference type="SAM" id="SignalP"/>
    </source>
</evidence>
<keyword evidence="6" id="KW-1185">Reference proteome</keyword>
<feature type="domain" description="Calcineurin-like phosphoesterase" evidence="4">
    <location>
        <begin position="339"/>
        <end position="548"/>
    </location>
</feature>
<evidence type="ECO:0000256" key="1">
    <source>
        <dbReference type="ARBA" id="ARBA00022801"/>
    </source>
</evidence>
<organism evidence="5 6">
    <name type="scientific">Candida metapsilosis</name>
    <dbReference type="NCBI Taxonomy" id="273372"/>
    <lineage>
        <taxon>Eukaryota</taxon>
        <taxon>Fungi</taxon>
        <taxon>Dikarya</taxon>
        <taxon>Ascomycota</taxon>
        <taxon>Saccharomycotina</taxon>
        <taxon>Pichiomycetes</taxon>
        <taxon>Debaryomycetaceae</taxon>
        <taxon>Candida/Lodderomyces clade</taxon>
        <taxon>Candida</taxon>
    </lineage>
</organism>
<dbReference type="EMBL" id="JAEOAQ010000001">
    <property type="protein sequence ID" value="KAG5421716.1"/>
    <property type="molecule type" value="Genomic_DNA"/>
</dbReference>
<keyword evidence="3" id="KW-0732">Signal</keyword>
<reference evidence="5 6" key="1">
    <citation type="submission" date="2020-12" db="EMBL/GenBank/DDBJ databases">
        <title>Effect of drift, selection, and recombination on the evolution of hybrid genomes in Candida yeast pathogens.</title>
        <authorList>
            <person name="Mixao V."/>
            <person name="Ksiezopolska E."/>
            <person name="Saus E."/>
            <person name="Boekhout T."/>
            <person name="Gacser A."/>
            <person name="Gabaldon T."/>
        </authorList>
    </citation>
    <scope>NUCLEOTIDE SEQUENCE [LARGE SCALE GENOMIC DNA]</scope>
    <source>
        <strain evidence="5 6">BP57</strain>
    </source>
</reference>
<proteinExistence type="predicted"/>
<dbReference type="GeneID" id="93649437"/>
<keyword evidence="1" id="KW-0378">Hydrolase</keyword>
<evidence type="ECO:0000313" key="6">
    <source>
        <dbReference type="Proteomes" id="UP000669133"/>
    </source>
</evidence>
<keyword evidence="2" id="KW-0325">Glycoprotein</keyword>
<dbReference type="InterPro" id="IPR004843">
    <property type="entry name" value="Calcineurin-like_PHP"/>
</dbReference>
<dbReference type="Proteomes" id="UP000669133">
    <property type="component" value="Unassembled WGS sequence"/>
</dbReference>
<dbReference type="PANTHER" id="PTHR10340:SF27">
    <property type="entry name" value="ACL091CP"/>
    <property type="match status" value="1"/>
</dbReference>